<dbReference type="RefSeq" id="WP_307190901.1">
    <property type="nucleotide sequence ID" value="NZ_JAUSTZ010000035.1"/>
</dbReference>
<feature type="domain" description="EAL" evidence="5">
    <location>
        <begin position="510"/>
        <end position="763"/>
    </location>
</feature>
<dbReference type="Gene3D" id="3.20.20.450">
    <property type="entry name" value="EAL domain"/>
    <property type="match status" value="1"/>
</dbReference>
<keyword evidence="4" id="KW-1133">Transmembrane helix</keyword>
<feature type="transmembrane region" description="Helical" evidence="4">
    <location>
        <begin position="258"/>
        <end position="277"/>
    </location>
</feature>
<evidence type="ECO:0000313" key="9">
    <source>
        <dbReference type="Proteomes" id="UP001232245"/>
    </source>
</evidence>
<dbReference type="CDD" id="cd01949">
    <property type="entry name" value="GGDEF"/>
    <property type="match status" value="1"/>
</dbReference>
<dbReference type="SMART" id="SM00052">
    <property type="entry name" value="EAL"/>
    <property type="match status" value="1"/>
</dbReference>
<comment type="subcellular location">
    <subcellularLocation>
        <location evidence="1">Cell membrane</location>
    </subcellularLocation>
</comment>
<sequence length="763" mass="88080">MKLKTKSLLVVGFVMVLFLALLLTTIRPVVLEDAIKLDENEIQKELDTIYNQLLANMDMIKRTNLDWSVWDDTYLFIKDKYPKYPEVNLQKHTFENTILNYMIFLDDKNQLVHQVGYDLANKRFLKLDQDFYKEFLTIAKANNNSKTHLITTEYGLTITSSEPVYPSSGKGDSVGTLIVGKIIDEKVIEELGKSLSIQLSLKKVKNPNNLRTKVETISDKNIRGSLFLKDYSQNVEYELTFVERRSHYLQKKSVVNQLTIYLLFTSLITILLILFLLNRFIVSRIGKLSLQLNQIQENKEVTSRVTVSKVHKDELSKLENTINRMLASLEEKHNDVIKLAYYDQLTMLPNRYYLYDEFTNSIGDEHSKLAVLFMDLDGFKRVNDSLGHEIGDKLLISITDRVSRLIKERNGLISRIGGDEFVILVRFAQIEDLRLLVTNIINKVGEENHFSSLKTSVTASIGVSIYQQDGITLEELLQKADISMYEAKRKGKNQFLFYEELTVDSDYREILELENDLKFALQKNQLELHYQPIICSINHNVVGVEALIRWNHPTKGIISPNLFISVAEETGLMPKIGEWVLIEAIQQISSLHRKGFNHLVLSINVSKTQMKNHHFIHKIDEVLAKYNFPPSMLQIEITESDISAYLKDILVFLRELKKRNIIIALDDFGVGTSSLLFLKELPIDVIKIDQNFIKNVPKEEFDTILLSGIFKVIKALNKDIVVEGIEKEEQLIYITSQNRTKIQGFYFSRPLPFTVLENKYFNI</sequence>
<evidence type="ECO:0000313" key="8">
    <source>
        <dbReference type="EMBL" id="MDQ0228729.1"/>
    </source>
</evidence>
<keyword evidence="9" id="KW-1185">Reference proteome</keyword>
<dbReference type="InterPro" id="IPR001633">
    <property type="entry name" value="EAL_dom"/>
</dbReference>
<dbReference type="InterPro" id="IPR035919">
    <property type="entry name" value="EAL_sf"/>
</dbReference>
<evidence type="ECO:0000259" key="7">
    <source>
        <dbReference type="PROSITE" id="PS50887"/>
    </source>
</evidence>
<gene>
    <name evidence="8" type="ORF">J2S02_005129</name>
</gene>
<keyword evidence="2" id="KW-1003">Cell membrane</keyword>
<dbReference type="Pfam" id="PF00563">
    <property type="entry name" value="EAL"/>
    <property type="match status" value="1"/>
</dbReference>
<protein>
    <submittedName>
        <fullName evidence="8">Diguanylate cyclase (GGDEF)-like protein</fullName>
    </submittedName>
</protein>
<dbReference type="EMBL" id="JAUSTZ010000035">
    <property type="protein sequence ID" value="MDQ0228729.1"/>
    <property type="molecule type" value="Genomic_DNA"/>
</dbReference>
<dbReference type="Gene3D" id="3.30.70.270">
    <property type="match status" value="1"/>
</dbReference>
<feature type="domain" description="HAMP" evidence="6">
    <location>
        <begin position="279"/>
        <end position="334"/>
    </location>
</feature>
<dbReference type="NCBIfam" id="TIGR00254">
    <property type="entry name" value="GGDEF"/>
    <property type="match status" value="1"/>
</dbReference>
<dbReference type="Pfam" id="PF05228">
    <property type="entry name" value="CHASE4"/>
    <property type="match status" value="1"/>
</dbReference>
<dbReference type="InterPro" id="IPR003660">
    <property type="entry name" value="HAMP_dom"/>
</dbReference>
<accession>A0ABT9Z8Z8</accession>
<dbReference type="InterPro" id="IPR043128">
    <property type="entry name" value="Rev_trsase/Diguanyl_cyclase"/>
</dbReference>
<dbReference type="PANTHER" id="PTHR44757:SF2">
    <property type="entry name" value="BIOFILM ARCHITECTURE MAINTENANCE PROTEIN MBAA"/>
    <property type="match status" value="1"/>
</dbReference>
<comment type="caution">
    <text evidence="8">The sequence shown here is derived from an EMBL/GenBank/DDBJ whole genome shotgun (WGS) entry which is preliminary data.</text>
</comment>
<keyword evidence="4" id="KW-0812">Transmembrane</keyword>
<dbReference type="InterPro" id="IPR029787">
    <property type="entry name" value="Nucleotide_cyclase"/>
</dbReference>
<keyword evidence="3 4" id="KW-0472">Membrane</keyword>
<dbReference type="PANTHER" id="PTHR44757">
    <property type="entry name" value="DIGUANYLATE CYCLASE DGCP"/>
    <property type="match status" value="1"/>
</dbReference>
<proteinExistence type="predicted"/>
<dbReference type="SUPFAM" id="SSF141868">
    <property type="entry name" value="EAL domain-like"/>
    <property type="match status" value="1"/>
</dbReference>
<evidence type="ECO:0000256" key="4">
    <source>
        <dbReference type="SAM" id="Phobius"/>
    </source>
</evidence>
<feature type="domain" description="GGDEF" evidence="7">
    <location>
        <begin position="367"/>
        <end position="500"/>
    </location>
</feature>
<evidence type="ECO:0000259" key="6">
    <source>
        <dbReference type="PROSITE" id="PS50885"/>
    </source>
</evidence>
<organism evidence="8 9">
    <name type="scientific">Metabacillus niabensis</name>
    <dbReference type="NCBI Taxonomy" id="324854"/>
    <lineage>
        <taxon>Bacteria</taxon>
        <taxon>Bacillati</taxon>
        <taxon>Bacillota</taxon>
        <taxon>Bacilli</taxon>
        <taxon>Bacillales</taxon>
        <taxon>Bacillaceae</taxon>
        <taxon>Metabacillus</taxon>
    </lineage>
</organism>
<dbReference type="PROSITE" id="PS50887">
    <property type="entry name" value="GGDEF"/>
    <property type="match status" value="1"/>
</dbReference>
<dbReference type="InterPro" id="IPR000160">
    <property type="entry name" value="GGDEF_dom"/>
</dbReference>
<dbReference type="Pfam" id="PF00990">
    <property type="entry name" value="GGDEF"/>
    <property type="match status" value="1"/>
</dbReference>
<dbReference type="PROSITE" id="PS50885">
    <property type="entry name" value="HAMP"/>
    <property type="match status" value="1"/>
</dbReference>
<dbReference type="InterPro" id="IPR052155">
    <property type="entry name" value="Biofilm_reg_signaling"/>
</dbReference>
<evidence type="ECO:0000259" key="5">
    <source>
        <dbReference type="PROSITE" id="PS50883"/>
    </source>
</evidence>
<evidence type="ECO:0000256" key="2">
    <source>
        <dbReference type="ARBA" id="ARBA00022475"/>
    </source>
</evidence>
<dbReference type="SMART" id="SM00267">
    <property type="entry name" value="GGDEF"/>
    <property type="match status" value="1"/>
</dbReference>
<evidence type="ECO:0000256" key="3">
    <source>
        <dbReference type="ARBA" id="ARBA00023136"/>
    </source>
</evidence>
<dbReference type="SUPFAM" id="SSF55073">
    <property type="entry name" value="Nucleotide cyclase"/>
    <property type="match status" value="1"/>
</dbReference>
<dbReference type="PROSITE" id="PS50883">
    <property type="entry name" value="EAL"/>
    <property type="match status" value="1"/>
</dbReference>
<dbReference type="Gene3D" id="6.10.340.10">
    <property type="match status" value="1"/>
</dbReference>
<dbReference type="InterPro" id="IPR007892">
    <property type="entry name" value="CHASE4"/>
</dbReference>
<dbReference type="Proteomes" id="UP001232245">
    <property type="component" value="Unassembled WGS sequence"/>
</dbReference>
<dbReference type="CDD" id="cd01948">
    <property type="entry name" value="EAL"/>
    <property type="match status" value="1"/>
</dbReference>
<name>A0ABT9Z8Z8_9BACI</name>
<reference evidence="8 9" key="1">
    <citation type="submission" date="2023-07" db="EMBL/GenBank/DDBJ databases">
        <title>Genomic Encyclopedia of Type Strains, Phase IV (KMG-IV): sequencing the most valuable type-strain genomes for metagenomic binning, comparative biology and taxonomic classification.</title>
        <authorList>
            <person name="Goeker M."/>
        </authorList>
    </citation>
    <scope>NUCLEOTIDE SEQUENCE [LARGE SCALE GENOMIC DNA]</scope>
    <source>
        <strain evidence="8 9">DSM 17723</strain>
    </source>
</reference>
<evidence type="ECO:0000256" key="1">
    <source>
        <dbReference type="ARBA" id="ARBA00004236"/>
    </source>
</evidence>
<dbReference type="SMART" id="SM00304">
    <property type="entry name" value="HAMP"/>
    <property type="match status" value="1"/>
</dbReference>